<organism evidence="3 4">
    <name type="scientific">Pleurodeles waltl</name>
    <name type="common">Iberian ribbed newt</name>
    <dbReference type="NCBI Taxonomy" id="8319"/>
    <lineage>
        <taxon>Eukaryota</taxon>
        <taxon>Metazoa</taxon>
        <taxon>Chordata</taxon>
        <taxon>Craniata</taxon>
        <taxon>Vertebrata</taxon>
        <taxon>Euteleostomi</taxon>
        <taxon>Amphibia</taxon>
        <taxon>Batrachia</taxon>
        <taxon>Caudata</taxon>
        <taxon>Salamandroidea</taxon>
        <taxon>Salamandridae</taxon>
        <taxon>Pleurodelinae</taxon>
        <taxon>Pleurodeles</taxon>
    </lineage>
</organism>
<keyword evidence="2" id="KW-1133">Transmembrane helix</keyword>
<proteinExistence type="predicted"/>
<evidence type="ECO:0000256" key="2">
    <source>
        <dbReference type="SAM" id="Phobius"/>
    </source>
</evidence>
<keyword evidence="2" id="KW-0472">Membrane</keyword>
<sequence>MRTPGSPSSATRSRLRHKSSESLPVSGAILGWGLPPYIARSGSPGPHQSLNYFVMVPTGRALCTSLGFSWPGVQDNRRYLEATGSTALARYCIGLKPRTPSLVIISKLLLPLLGLVAALSVVDLGLHSCMF</sequence>
<keyword evidence="4" id="KW-1185">Reference proteome</keyword>
<reference evidence="3" key="1">
    <citation type="journal article" date="2022" name="bioRxiv">
        <title>Sequencing and chromosome-scale assembly of the giantPleurodeles waltlgenome.</title>
        <authorList>
            <person name="Brown T."/>
            <person name="Elewa A."/>
            <person name="Iarovenko S."/>
            <person name="Subramanian E."/>
            <person name="Araus A.J."/>
            <person name="Petzold A."/>
            <person name="Susuki M."/>
            <person name="Suzuki K.-i.T."/>
            <person name="Hayashi T."/>
            <person name="Toyoda A."/>
            <person name="Oliveira C."/>
            <person name="Osipova E."/>
            <person name="Leigh N.D."/>
            <person name="Simon A."/>
            <person name="Yun M.H."/>
        </authorList>
    </citation>
    <scope>NUCLEOTIDE SEQUENCE</scope>
    <source>
        <strain evidence="3">20211129_DDA</strain>
        <tissue evidence="3">Liver</tissue>
    </source>
</reference>
<dbReference type="EMBL" id="JANPWB010000007">
    <property type="protein sequence ID" value="KAJ1173574.1"/>
    <property type="molecule type" value="Genomic_DNA"/>
</dbReference>
<evidence type="ECO:0000256" key="1">
    <source>
        <dbReference type="SAM" id="MobiDB-lite"/>
    </source>
</evidence>
<keyword evidence="2" id="KW-0812">Transmembrane</keyword>
<dbReference type="Proteomes" id="UP001066276">
    <property type="component" value="Chromosome 4_1"/>
</dbReference>
<comment type="caution">
    <text evidence="3">The sequence shown here is derived from an EMBL/GenBank/DDBJ whole genome shotgun (WGS) entry which is preliminary data.</text>
</comment>
<feature type="transmembrane region" description="Helical" evidence="2">
    <location>
        <begin position="104"/>
        <end position="126"/>
    </location>
</feature>
<gene>
    <name evidence="3" type="ORF">NDU88_005404</name>
</gene>
<dbReference type="AlphaFoldDB" id="A0AAV7TC52"/>
<protein>
    <submittedName>
        <fullName evidence="3">Uncharacterized protein</fullName>
    </submittedName>
</protein>
<feature type="compositionally biased region" description="Polar residues" evidence="1">
    <location>
        <begin position="1"/>
        <end position="12"/>
    </location>
</feature>
<evidence type="ECO:0000313" key="3">
    <source>
        <dbReference type="EMBL" id="KAJ1173574.1"/>
    </source>
</evidence>
<evidence type="ECO:0000313" key="4">
    <source>
        <dbReference type="Proteomes" id="UP001066276"/>
    </source>
</evidence>
<name>A0AAV7TC52_PLEWA</name>
<accession>A0AAV7TC52</accession>
<feature type="region of interest" description="Disordered" evidence="1">
    <location>
        <begin position="1"/>
        <end position="20"/>
    </location>
</feature>